<dbReference type="AlphaFoldDB" id="A0A9X1VB31"/>
<evidence type="ECO:0000313" key="1">
    <source>
        <dbReference type="EMBL" id="MCI0184455.1"/>
    </source>
</evidence>
<sequence length="84" mass="9780">MTLGFIPGNHSKGVIAELSGYIPDFVKEEYNIKLNYDQMDQVLPYEWGRANEEFFRGLSANVTFRTYPEPHTIMWNICMIFNLG</sequence>
<dbReference type="InterPro" id="IPR029058">
    <property type="entry name" value="AB_hydrolase_fold"/>
</dbReference>
<keyword evidence="2" id="KW-1185">Reference proteome</keyword>
<accession>A0A9X1VB31</accession>
<dbReference type="SUPFAM" id="SSF53474">
    <property type="entry name" value="alpha/beta-Hydrolases"/>
    <property type="match status" value="1"/>
</dbReference>
<organism evidence="1 2">
    <name type="scientific">Sulfoacidibacillus ferrooxidans</name>
    <dbReference type="NCBI Taxonomy" id="2005001"/>
    <lineage>
        <taxon>Bacteria</taxon>
        <taxon>Bacillati</taxon>
        <taxon>Bacillota</taxon>
        <taxon>Bacilli</taxon>
        <taxon>Bacillales</taxon>
        <taxon>Alicyclobacillaceae</taxon>
        <taxon>Sulfoacidibacillus</taxon>
    </lineage>
</organism>
<protein>
    <submittedName>
        <fullName evidence="1">Uncharacterized protein</fullName>
    </submittedName>
</protein>
<dbReference type="EMBL" id="JALBUF010000014">
    <property type="protein sequence ID" value="MCI0184455.1"/>
    <property type="molecule type" value="Genomic_DNA"/>
</dbReference>
<comment type="caution">
    <text evidence="1">The sequence shown here is derived from an EMBL/GenBank/DDBJ whole genome shotgun (WGS) entry which is preliminary data.</text>
</comment>
<dbReference type="Proteomes" id="UP001139263">
    <property type="component" value="Unassembled WGS sequence"/>
</dbReference>
<gene>
    <name evidence="1" type="ORF">MM817_02752</name>
</gene>
<evidence type="ECO:0000313" key="2">
    <source>
        <dbReference type="Proteomes" id="UP001139263"/>
    </source>
</evidence>
<proteinExistence type="predicted"/>
<name>A0A9X1VB31_9BACL</name>
<reference evidence="1" key="1">
    <citation type="submission" date="2022-03" db="EMBL/GenBank/DDBJ databases">
        <title>Draft Genome Sequence of Firmicute Strain S0AB, a Heterotrophic Iron/Sulfur-Oxidizing Extreme Acidophile.</title>
        <authorList>
            <person name="Vergara E."/>
            <person name="Pakostova E."/>
            <person name="Johnson D.B."/>
            <person name="Holmes D.S."/>
        </authorList>
    </citation>
    <scope>NUCLEOTIDE SEQUENCE</scope>
    <source>
        <strain evidence="1">S0AB</strain>
    </source>
</reference>